<accession>A0A502FV91</accession>
<dbReference type="PANTHER" id="PTHR30024:SF47">
    <property type="entry name" value="TAURINE-BINDING PERIPLASMIC PROTEIN"/>
    <property type="match status" value="1"/>
</dbReference>
<comment type="similarity">
    <text evidence="2">Belongs to the bacterial solute-binding protein SsuA/TauA family.</text>
</comment>
<gene>
    <name evidence="5" type="ORF">EAH89_16740</name>
</gene>
<reference evidence="5 6" key="1">
    <citation type="journal article" date="2019" name="Environ. Microbiol.">
        <title>Species interactions and distinct microbial communities in high Arctic permafrost affected cryosols are associated with the CH4 and CO2 gas fluxes.</title>
        <authorList>
            <person name="Altshuler I."/>
            <person name="Hamel J."/>
            <person name="Turney S."/>
            <person name="Magnuson E."/>
            <person name="Levesque R."/>
            <person name="Greer C."/>
            <person name="Whyte L.G."/>
        </authorList>
    </citation>
    <scope>NUCLEOTIDE SEQUENCE [LARGE SCALE GENOMIC DNA]</scope>
    <source>
        <strain evidence="5 6">S9.3B</strain>
    </source>
</reference>
<dbReference type="OrthoDB" id="9815602at2"/>
<dbReference type="Pfam" id="PF13379">
    <property type="entry name" value="NMT1_2"/>
    <property type="match status" value="1"/>
</dbReference>
<feature type="signal peptide" evidence="4">
    <location>
        <begin position="1"/>
        <end position="26"/>
    </location>
</feature>
<evidence type="ECO:0000256" key="4">
    <source>
        <dbReference type="SAM" id="SignalP"/>
    </source>
</evidence>
<dbReference type="Proteomes" id="UP000317078">
    <property type="component" value="Unassembled WGS sequence"/>
</dbReference>
<dbReference type="SUPFAM" id="SSF53850">
    <property type="entry name" value="Periplasmic binding protein-like II"/>
    <property type="match status" value="1"/>
</dbReference>
<dbReference type="GO" id="GO:0042597">
    <property type="term" value="C:periplasmic space"/>
    <property type="evidence" value="ECO:0007669"/>
    <property type="project" value="UniProtKB-SubCell"/>
</dbReference>
<name>A0A502FV91_9PROT</name>
<dbReference type="PANTHER" id="PTHR30024">
    <property type="entry name" value="ALIPHATIC SULFONATES-BINDING PROTEIN-RELATED"/>
    <property type="match status" value="1"/>
</dbReference>
<evidence type="ECO:0000313" key="6">
    <source>
        <dbReference type="Proteomes" id="UP000317078"/>
    </source>
</evidence>
<evidence type="ECO:0000256" key="3">
    <source>
        <dbReference type="ARBA" id="ARBA00022729"/>
    </source>
</evidence>
<proteinExistence type="inferred from homology"/>
<comment type="caution">
    <text evidence="5">The sequence shown here is derived from an EMBL/GenBank/DDBJ whole genome shotgun (WGS) entry which is preliminary data.</text>
</comment>
<dbReference type="RefSeq" id="WP_140884876.1">
    <property type="nucleotide sequence ID" value="NZ_RCZP01000017.1"/>
</dbReference>
<evidence type="ECO:0000313" key="5">
    <source>
        <dbReference type="EMBL" id="TPG53395.1"/>
    </source>
</evidence>
<sequence>MTPSMRRRGLLAAAAAAPFLARGALAADAVRIGVFNVSSALPFYVARERGFFTEAGLAVEAVPLQAAPLIVQAMVSGDLDGASNLVTLEGANINARRANTALYFALNGQSDRYRMEQFVVRPGWNAATLRDLKGARILSAPGPANLSAARAVLAAAGLQEGRDYTLSEQPMGVHVGALAAGTFDAAYTLEPQASIAERQGAARRLEAGVIATHLIGRPGAQAWAAGAAFTGKFLEAKPEVAARFAGAWAKACAAIRTDAGVRDLLVPFMQTPAELAPTVPLVNFAMVKDMTPPEVADFQKFVDLAVAQGVVRGAIDVKSFLRPL</sequence>
<keyword evidence="6" id="KW-1185">Reference proteome</keyword>
<evidence type="ECO:0000256" key="1">
    <source>
        <dbReference type="ARBA" id="ARBA00004418"/>
    </source>
</evidence>
<comment type="subcellular location">
    <subcellularLocation>
        <location evidence="1">Periplasm</location>
    </subcellularLocation>
</comment>
<organism evidence="5 6">
    <name type="scientific">Muricoccus nepalensis</name>
    <dbReference type="NCBI Taxonomy" id="1854500"/>
    <lineage>
        <taxon>Bacteria</taxon>
        <taxon>Pseudomonadati</taxon>
        <taxon>Pseudomonadota</taxon>
        <taxon>Alphaproteobacteria</taxon>
        <taxon>Acetobacterales</taxon>
        <taxon>Roseomonadaceae</taxon>
        <taxon>Muricoccus</taxon>
    </lineage>
</organism>
<dbReference type="Gene3D" id="3.40.190.10">
    <property type="entry name" value="Periplasmic binding protein-like II"/>
    <property type="match status" value="2"/>
</dbReference>
<dbReference type="AlphaFoldDB" id="A0A502FV91"/>
<dbReference type="EMBL" id="RCZP01000017">
    <property type="protein sequence ID" value="TPG53395.1"/>
    <property type="molecule type" value="Genomic_DNA"/>
</dbReference>
<feature type="chain" id="PRO_5021188866" evidence="4">
    <location>
        <begin position="27"/>
        <end position="324"/>
    </location>
</feature>
<keyword evidence="3 4" id="KW-0732">Signal</keyword>
<evidence type="ECO:0000256" key="2">
    <source>
        <dbReference type="ARBA" id="ARBA00010742"/>
    </source>
</evidence>
<protein>
    <submittedName>
        <fullName evidence="5">ABC transporter substrate-binding protein</fullName>
    </submittedName>
</protein>